<proteinExistence type="predicted"/>
<accession>A0A8T1K8T7</accession>
<dbReference type="EMBL" id="RCMK01000765">
    <property type="protein sequence ID" value="KAG2913161.1"/>
    <property type="molecule type" value="Genomic_DNA"/>
</dbReference>
<comment type="caution">
    <text evidence="1">The sequence shown here is derived from an EMBL/GenBank/DDBJ whole genome shotgun (WGS) entry which is preliminary data.</text>
</comment>
<name>A0A8T1K8T7_9STRA</name>
<dbReference type="Proteomes" id="UP000736787">
    <property type="component" value="Unassembled WGS sequence"/>
</dbReference>
<protein>
    <submittedName>
        <fullName evidence="1">Uncharacterized protein</fullName>
    </submittedName>
</protein>
<dbReference type="AlphaFoldDB" id="A0A8T1K8T7"/>
<organism evidence="1 2">
    <name type="scientific">Phytophthora cactorum</name>
    <dbReference type="NCBI Taxonomy" id="29920"/>
    <lineage>
        <taxon>Eukaryota</taxon>
        <taxon>Sar</taxon>
        <taxon>Stramenopiles</taxon>
        <taxon>Oomycota</taxon>
        <taxon>Peronosporomycetes</taxon>
        <taxon>Peronosporales</taxon>
        <taxon>Peronosporaceae</taxon>
        <taxon>Phytophthora</taxon>
    </lineage>
</organism>
<evidence type="ECO:0000313" key="1">
    <source>
        <dbReference type="EMBL" id="KAG2913161.1"/>
    </source>
</evidence>
<sequence length="33" mass="3599">MEPCAFGFFPFNLAIELPPSARAASRQDLAPSF</sequence>
<reference evidence="1" key="1">
    <citation type="submission" date="2018-10" db="EMBL/GenBank/DDBJ databases">
        <title>Effector identification in a new, highly contiguous assembly of the strawberry crown rot pathogen Phytophthora cactorum.</title>
        <authorList>
            <person name="Armitage A.D."/>
            <person name="Nellist C.F."/>
            <person name="Bates H."/>
            <person name="Vickerstaff R.J."/>
            <person name="Harrison R.J."/>
        </authorList>
    </citation>
    <scope>NUCLEOTIDE SEQUENCE</scope>
    <source>
        <strain evidence="1">4040</strain>
    </source>
</reference>
<evidence type="ECO:0000313" key="2">
    <source>
        <dbReference type="Proteomes" id="UP000736787"/>
    </source>
</evidence>
<gene>
    <name evidence="1" type="ORF">PC117_g18666</name>
</gene>